<dbReference type="PANTHER" id="PTHR45763">
    <property type="entry name" value="HYDROLASE, ALPHA/BETA FOLD FAMILY PROTEIN, EXPRESSED-RELATED"/>
    <property type="match status" value="1"/>
</dbReference>
<evidence type="ECO:0000313" key="3">
    <source>
        <dbReference type="Proteomes" id="UP001150904"/>
    </source>
</evidence>
<reference evidence="2" key="1">
    <citation type="submission" date="2022-12" db="EMBL/GenBank/DDBJ databases">
        <authorList>
            <person name="Petersen C."/>
        </authorList>
    </citation>
    <scope>NUCLEOTIDE SEQUENCE</scope>
    <source>
        <strain evidence="2">IBT 15544</strain>
    </source>
</reference>
<evidence type="ECO:0000259" key="1">
    <source>
        <dbReference type="Pfam" id="PF00561"/>
    </source>
</evidence>
<organism evidence="2 3">
    <name type="scientific">Penicillium cinerascens</name>
    <dbReference type="NCBI Taxonomy" id="70096"/>
    <lineage>
        <taxon>Eukaryota</taxon>
        <taxon>Fungi</taxon>
        <taxon>Dikarya</taxon>
        <taxon>Ascomycota</taxon>
        <taxon>Pezizomycotina</taxon>
        <taxon>Eurotiomycetes</taxon>
        <taxon>Eurotiomycetidae</taxon>
        <taxon>Eurotiales</taxon>
        <taxon>Aspergillaceae</taxon>
        <taxon>Penicillium</taxon>
    </lineage>
</organism>
<name>A0A9W9JFT5_9EURO</name>
<protein>
    <submittedName>
        <fullName evidence="2">Alpha/beta hydrolase</fullName>
    </submittedName>
</protein>
<feature type="domain" description="AB hydrolase-1" evidence="1">
    <location>
        <begin position="93"/>
        <end position="339"/>
    </location>
</feature>
<dbReference type="RefSeq" id="XP_058306092.1">
    <property type="nucleotide sequence ID" value="XM_058456104.1"/>
</dbReference>
<dbReference type="Gene3D" id="3.40.50.1820">
    <property type="entry name" value="alpha/beta hydrolase"/>
    <property type="match status" value="1"/>
</dbReference>
<dbReference type="AlphaFoldDB" id="A0A9W9JFT5"/>
<keyword evidence="3" id="KW-1185">Reference proteome</keyword>
<reference evidence="2" key="2">
    <citation type="journal article" date="2023" name="IMA Fungus">
        <title>Comparative genomic study of the Penicillium genus elucidates a diverse pangenome and 15 lateral gene transfer events.</title>
        <authorList>
            <person name="Petersen C."/>
            <person name="Sorensen T."/>
            <person name="Nielsen M.R."/>
            <person name="Sondergaard T.E."/>
            <person name="Sorensen J.L."/>
            <person name="Fitzpatrick D.A."/>
            <person name="Frisvad J.C."/>
            <person name="Nielsen K.L."/>
        </authorList>
    </citation>
    <scope>NUCLEOTIDE SEQUENCE</scope>
    <source>
        <strain evidence="2">IBT 15544</strain>
    </source>
</reference>
<dbReference type="InterPro" id="IPR029058">
    <property type="entry name" value="AB_hydrolase_fold"/>
</dbReference>
<evidence type="ECO:0000313" key="2">
    <source>
        <dbReference type="EMBL" id="KAJ5195604.1"/>
    </source>
</evidence>
<comment type="caution">
    <text evidence="2">The sequence shown here is derived from an EMBL/GenBank/DDBJ whole genome shotgun (WGS) entry which is preliminary data.</text>
</comment>
<dbReference type="Proteomes" id="UP001150904">
    <property type="component" value="Unassembled WGS sequence"/>
</dbReference>
<dbReference type="GO" id="GO:0017000">
    <property type="term" value="P:antibiotic biosynthetic process"/>
    <property type="evidence" value="ECO:0007669"/>
    <property type="project" value="UniProtKB-ARBA"/>
</dbReference>
<gene>
    <name evidence="2" type="ORF">N7498_009042</name>
</gene>
<dbReference type="EMBL" id="JAPQKR010000015">
    <property type="protein sequence ID" value="KAJ5195604.1"/>
    <property type="molecule type" value="Genomic_DNA"/>
</dbReference>
<dbReference type="Pfam" id="PF00561">
    <property type="entry name" value="Abhydrolase_1"/>
    <property type="match status" value="1"/>
</dbReference>
<dbReference type="GeneID" id="83183405"/>
<dbReference type="PANTHER" id="PTHR45763:SF46">
    <property type="entry name" value="AB HYDROLASE-1 DOMAIN-CONTAINING PROTEIN"/>
    <property type="match status" value="1"/>
</dbReference>
<sequence length="369" mass="41430">MAQILRAYAAAGLKAVQLRVFDSPLRLFCFIFRSGVSSPILTARTPNVDPDQQSLQDQRNIFYLFKNESSSESFTLSDGRNIGFAYYGAQNGPAVFYLHGFPGCRLSGVFFDGPGKKLGARIIAVERPAIGISSPQPGRKALDHANDIHELAEHLNVKSYGIIGVSGGGPYALACAYALPEEKLKSVSIIGGMGPIDIGTKGMNWSNWLTFKGFMYFPALVRWIQNRVISILRDLPNEKIIEMTNSRFSKLSYKWLSANEKAIGILRDPEFINLMLNFYREHYKQGVDGYMEEGRVLTSDLDFCVEDIRSSIPIQLWYGRQDTNVPLRMGEAIASRLTSRPDLYVKDETHLSLVLKYSFDALERLLEKM</sequence>
<dbReference type="GO" id="GO:0016787">
    <property type="term" value="F:hydrolase activity"/>
    <property type="evidence" value="ECO:0007669"/>
    <property type="project" value="UniProtKB-KW"/>
</dbReference>
<keyword evidence="2" id="KW-0378">Hydrolase</keyword>
<proteinExistence type="predicted"/>
<dbReference type="GO" id="GO:0072330">
    <property type="term" value="P:monocarboxylic acid biosynthetic process"/>
    <property type="evidence" value="ECO:0007669"/>
    <property type="project" value="UniProtKB-ARBA"/>
</dbReference>
<dbReference type="InterPro" id="IPR000073">
    <property type="entry name" value="AB_hydrolase_1"/>
</dbReference>
<accession>A0A9W9JFT5</accession>
<dbReference type="OrthoDB" id="294702at2759"/>
<dbReference type="SUPFAM" id="SSF53474">
    <property type="entry name" value="alpha/beta-Hydrolases"/>
    <property type="match status" value="1"/>
</dbReference>